<gene>
    <name evidence="5" type="ORF">IC610_08590</name>
</gene>
<dbReference type="InterPro" id="IPR050695">
    <property type="entry name" value="N-acetylmuramoyl_amidase_3"/>
</dbReference>
<dbReference type="CDD" id="cd02696">
    <property type="entry name" value="MurNAc-LAA"/>
    <property type="match status" value="1"/>
</dbReference>
<evidence type="ECO:0000256" key="3">
    <source>
        <dbReference type="ARBA" id="ARBA00022801"/>
    </source>
</evidence>
<reference evidence="5 6" key="1">
    <citation type="submission" date="2020-09" db="EMBL/GenBank/DDBJ databases">
        <title>Genome seq and assembly of Chryseobacterium sp.</title>
        <authorList>
            <person name="Chhetri G."/>
        </authorList>
    </citation>
    <scope>NUCLEOTIDE SEQUENCE [LARGE SCALE GENOMIC DNA]</scope>
    <source>
        <strain evidence="5 6">GCR10</strain>
    </source>
</reference>
<evidence type="ECO:0000313" key="6">
    <source>
        <dbReference type="Proteomes" id="UP000637299"/>
    </source>
</evidence>
<dbReference type="InterPro" id="IPR002508">
    <property type="entry name" value="MurNAc-LAA_cat"/>
</dbReference>
<dbReference type="SUPFAM" id="SSF53187">
    <property type="entry name" value="Zn-dependent exopeptidases"/>
    <property type="match status" value="1"/>
</dbReference>
<dbReference type="PANTHER" id="PTHR30404:SF0">
    <property type="entry name" value="N-ACETYLMURAMOYL-L-ALANINE AMIDASE AMIC"/>
    <property type="match status" value="1"/>
</dbReference>
<dbReference type="RefSeq" id="WP_191736420.1">
    <property type="nucleotide sequence ID" value="NZ_JACYFS010000002.1"/>
</dbReference>
<dbReference type="Pfam" id="PF01520">
    <property type="entry name" value="Amidase_3"/>
    <property type="match status" value="1"/>
</dbReference>
<accession>A0ABR8ZB61</accession>
<keyword evidence="6" id="KW-1185">Reference proteome</keyword>
<dbReference type="EMBL" id="JACYFS010000002">
    <property type="protein sequence ID" value="MBD8082471.1"/>
    <property type="molecule type" value="Genomic_DNA"/>
</dbReference>
<dbReference type="Gene3D" id="3.40.630.40">
    <property type="entry name" value="Zn-dependent exopeptidases"/>
    <property type="match status" value="1"/>
</dbReference>
<sequence>MKTLKLFVCSLLTASFLSFTPPGKKIIILDAGHGGNDLGTNRENIFEKDLVLNIAHEIVNFNKNNDDYEIIMTRTADENISLADRTEKINRLNPAAVISLHMNSTAKPESVRSGHEIFTQSSEGSKNLAKIISKNLGECNIEEKNLHILRESKSPAVLVELGFINSTKDRKYLSSEEGQKEVAAKFGKIFSEL</sequence>
<evidence type="ECO:0000256" key="1">
    <source>
        <dbReference type="ARBA" id="ARBA00001561"/>
    </source>
</evidence>
<dbReference type="Proteomes" id="UP000637299">
    <property type="component" value="Unassembled WGS sequence"/>
</dbReference>
<dbReference type="SMART" id="SM00646">
    <property type="entry name" value="Ami_3"/>
    <property type="match status" value="1"/>
</dbReference>
<dbReference type="PANTHER" id="PTHR30404">
    <property type="entry name" value="N-ACETYLMURAMOYL-L-ALANINE AMIDASE"/>
    <property type="match status" value="1"/>
</dbReference>
<dbReference type="EC" id="3.5.1.28" evidence="2"/>
<comment type="caution">
    <text evidence="5">The sequence shown here is derived from an EMBL/GenBank/DDBJ whole genome shotgun (WGS) entry which is preliminary data.</text>
</comment>
<proteinExistence type="predicted"/>
<keyword evidence="3" id="KW-0378">Hydrolase</keyword>
<evidence type="ECO:0000256" key="2">
    <source>
        <dbReference type="ARBA" id="ARBA00011901"/>
    </source>
</evidence>
<evidence type="ECO:0000313" key="5">
    <source>
        <dbReference type="EMBL" id="MBD8082471.1"/>
    </source>
</evidence>
<protein>
    <recommendedName>
        <fullName evidence="2">N-acetylmuramoyl-L-alanine amidase</fullName>
        <ecNumber evidence="2">3.5.1.28</ecNumber>
    </recommendedName>
</protein>
<organism evidence="5 6">
    <name type="scientific">Chryseobacterium caseinilyticum</name>
    <dbReference type="NCBI Taxonomy" id="2771428"/>
    <lineage>
        <taxon>Bacteria</taxon>
        <taxon>Pseudomonadati</taxon>
        <taxon>Bacteroidota</taxon>
        <taxon>Flavobacteriia</taxon>
        <taxon>Flavobacteriales</taxon>
        <taxon>Weeksellaceae</taxon>
        <taxon>Chryseobacterium group</taxon>
        <taxon>Chryseobacterium</taxon>
    </lineage>
</organism>
<feature type="domain" description="MurNAc-LAA" evidence="4">
    <location>
        <begin position="86"/>
        <end position="185"/>
    </location>
</feature>
<evidence type="ECO:0000259" key="4">
    <source>
        <dbReference type="SMART" id="SM00646"/>
    </source>
</evidence>
<comment type="catalytic activity">
    <reaction evidence="1">
        <text>Hydrolyzes the link between N-acetylmuramoyl residues and L-amino acid residues in certain cell-wall glycopeptides.</text>
        <dbReference type="EC" id="3.5.1.28"/>
    </reaction>
</comment>
<name>A0ABR8ZB61_9FLAO</name>